<feature type="region of interest" description="Disordered" evidence="4">
    <location>
        <begin position="855"/>
        <end position="890"/>
    </location>
</feature>
<comment type="caution">
    <text evidence="5">The sequence shown here is derived from an EMBL/GenBank/DDBJ whole genome shotgun (WGS) entry which is preliminary data.</text>
</comment>
<feature type="compositionally biased region" description="Basic and acidic residues" evidence="4">
    <location>
        <begin position="807"/>
        <end position="819"/>
    </location>
</feature>
<feature type="compositionally biased region" description="Basic and acidic residues" evidence="4">
    <location>
        <begin position="872"/>
        <end position="884"/>
    </location>
</feature>
<feature type="region of interest" description="Disordered" evidence="4">
    <location>
        <begin position="251"/>
        <end position="270"/>
    </location>
</feature>
<feature type="compositionally biased region" description="Basic and acidic residues" evidence="4">
    <location>
        <begin position="641"/>
        <end position="682"/>
    </location>
</feature>
<sequence length="989" mass="103826">MDGLQVCWVHQEVEDESEDDEDEETQLLPGSLRPFEAAGFHSSRQFAAVAAQERSEEAIWSSGLPPQSASSSSEETHPHRNKQIHSCITGKTRSVPSSRQHTASPFLSPSSTSLSSSVAPPDSSFSSSLSSPRLSSSPVALSCEASSSAFPSEASSSSAFPSEASSSAFPSEASSSSVFHSEASSSASSSSTLSSPPPLLSASSPLLKSACRSEPRVLFPSSVLPAVRLPPLPSDRLSKVCSLVSQLSDSSTTTAASRSPEQEVSPPCPPAFRRLATSAYNSYLPSSFSISALSRCSSASPPSSSSSHTSSSFSSSSSSSLSSSSSFSSTSSSLSSSFSATSFSTRSSSFSVHGGSLCSPSPLGCAGFSESLCLSPRCSREPPGSELFNLLDDLESGVVCEFDPPSPNKALREKGEDSSPFSSDVSSPSSPLKSFLSSPRLRHSASTALPRDSLRSSAASPSSPLQAPSSYSSLSSSSASSSSSSFASSSPPTLSPSSSSSPPSSSASSVSFSTPSSSSPNSRFSSSFPRGFSSPSTVSECHPVSTALSCPRSASSASAAATNSVLPLSENARSLFVSPSLSDLADVMAVDFEDVDSGPAPSCSSSSCSSRASFSFSSLSHSSPSPLPASAYCSRPVLRHSAKDTAERRRKDAAESELRRGEDDRTEPHKTWMPERGDAVKEANRTPVQELRHSAEAHQPDTEEISSHFLAFFDDSIPLNHGVHPAEHADRGLTPTSKPEMKSLPDVASSSPSPTPLSFTTAGFRFASGREVTVSEEARRKAREMLQLEAAESEVREKAEQGAGGSMRRDEAGRTDGHETQGIGTTAGFRFASGREVTVSEEARRKAREMLQLEAAESEVREQAEHGAGGLMRRDEAGRTDGHETQGICTTAGFRFASGREVTVSEEARRKAREMLQLEAAESEVREKGEQGAGGSMRRDEAGRTDGHETQGICTTAGFRFASGREVTVSEEARRKAREMLQLEAAESE</sequence>
<dbReference type="GO" id="GO:0000724">
    <property type="term" value="P:double-strand break repair via homologous recombination"/>
    <property type="evidence" value="ECO:0007669"/>
    <property type="project" value="InterPro"/>
</dbReference>
<name>S7USK0_TOXGG</name>
<keyword evidence="2" id="KW-0227">DNA damage</keyword>
<dbReference type="AlphaFoldDB" id="S7USK0"/>
<dbReference type="InterPro" id="IPR002093">
    <property type="entry name" value="BRCA2_repeat"/>
</dbReference>
<feature type="non-terminal residue" evidence="5">
    <location>
        <position position="989"/>
    </location>
</feature>
<dbReference type="PANTHER" id="PTHR11289">
    <property type="entry name" value="BREAST CANCER TYPE 2 SUSCEPTIBILITY PROTEIN BRCA2"/>
    <property type="match status" value="1"/>
</dbReference>
<feature type="region of interest" description="Disordered" evidence="4">
    <location>
        <begin position="405"/>
        <end position="549"/>
    </location>
</feature>
<feature type="compositionally biased region" description="Acidic residues" evidence="4">
    <location>
        <begin position="13"/>
        <end position="25"/>
    </location>
</feature>
<feature type="region of interest" description="Disordered" evidence="4">
    <location>
        <begin position="150"/>
        <end position="172"/>
    </location>
</feature>
<feature type="compositionally biased region" description="Low complexity" evidence="4">
    <location>
        <begin position="597"/>
        <end position="634"/>
    </location>
</feature>
<proteinExistence type="predicted"/>
<gene>
    <name evidence="5" type="ORF">TGGT1_409540</name>
</gene>
<feature type="region of interest" description="Disordered" evidence="4">
    <location>
        <begin position="44"/>
        <end position="136"/>
    </location>
</feature>
<feature type="region of interest" description="Disordered" evidence="4">
    <location>
        <begin position="790"/>
        <end position="829"/>
    </location>
</feature>
<dbReference type="PROSITE" id="PS50138">
    <property type="entry name" value="BRCA2_REPEAT"/>
    <property type="match status" value="4"/>
</dbReference>
<feature type="region of interest" description="Disordered" evidence="4">
    <location>
        <begin position="915"/>
        <end position="955"/>
    </location>
</feature>
<evidence type="ECO:0000313" key="5">
    <source>
        <dbReference type="EMBL" id="EPR60695.1"/>
    </source>
</evidence>
<evidence type="ECO:0000256" key="3">
    <source>
        <dbReference type="ARBA" id="ARBA00023204"/>
    </source>
</evidence>
<dbReference type="VEuPathDB" id="ToxoDB:TGGT1_409540"/>
<feature type="compositionally biased region" description="Low complexity" evidence="4">
    <location>
        <begin position="104"/>
        <end position="136"/>
    </location>
</feature>
<accession>S7USK0</accession>
<dbReference type="PANTHER" id="PTHR11289:SF0">
    <property type="entry name" value="BREAST CANCER TYPE 2 SUSCEPTIBILITY PROTEIN"/>
    <property type="match status" value="1"/>
</dbReference>
<feature type="region of interest" description="Disordered" evidence="4">
    <location>
        <begin position="1"/>
        <end position="31"/>
    </location>
</feature>
<reference evidence="5 6" key="1">
    <citation type="submission" date="2006-05" db="EMBL/GenBank/DDBJ databases">
        <authorList>
            <person name="Paulsen I."/>
        </authorList>
    </citation>
    <scope>NUCLEOTIDE SEQUENCE [LARGE SCALE GENOMIC DNA]</scope>
    <source>
        <strain evidence="5 6">GT1</strain>
    </source>
</reference>
<dbReference type="EMBL" id="AAQM03000165">
    <property type="protein sequence ID" value="EPR60695.1"/>
    <property type="molecule type" value="Genomic_DNA"/>
</dbReference>
<dbReference type="InterPro" id="IPR015525">
    <property type="entry name" value="BRCA2"/>
</dbReference>
<reference evidence="5 6" key="2">
    <citation type="submission" date="2013-05" db="EMBL/GenBank/DDBJ databases">
        <authorList>
            <person name="Sibley D."/>
            <person name="Venepally P."/>
            <person name="Karamycheva S."/>
            <person name="Hadjithomas M."/>
            <person name="Khan A."/>
            <person name="Brunk B."/>
            <person name="Roos D."/>
            <person name="Caler E."/>
            <person name="Lorenzi H."/>
        </authorList>
    </citation>
    <scope>NUCLEOTIDE SEQUENCE [LARGE SCALE GENOMIC DNA]</scope>
    <source>
        <strain evidence="5 6">GT1</strain>
    </source>
</reference>
<feature type="compositionally biased region" description="Basic and acidic residues" evidence="4">
    <location>
        <begin position="937"/>
        <end position="949"/>
    </location>
</feature>
<feature type="compositionally biased region" description="Low complexity" evidence="4">
    <location>
        <begin position="418"/>
        <end position="439"/>
    </location>
</feature>
<feature type="compositionally biased region" description="Low complexity" evidence="4">
    <location>
        <begin position="448"/>
        <end position="536"/>
    </location>
</feature>
<dbReference type="GO" id="GO:0006355">
    <property type="term" value="P:regulation of DNA-templated transcription"/>
    <property type="evidence" value="ECO:0007669"/>
    <property type="project" value="TreeGrafter"/>
</dbReference>
<feature type="region of interest" description="Disordered" evidence="4">
    <location>
        <begin position="722"/>
        <end position="756"/>
    </location>
</feature>
<feature type="compositionally biased region" description="Low complexity" evidence="4">
    <location>
        <begin position="61"/>
        <end position="73"/>
    </location>
</feature>
<evidence type="ECO:0000313" key="6">
    <source>
        <dbReference type="Proteomes" id="UP000005641"/>
    </source>
</evidence>
<evidence type="ECO:0000256" key="4">
    <source>
        <dbReference type="SAM" id="MobiDB-lite"/>
    </source>
</evidence>
<evidence type="ECO:0000256" key="2">
    <source>
        <dbReference type="ARBA" id="ARBA00022763"/>
    </source>
</evidence>
<keyword evidence="1" id="KW-0677">Repeat</keyword>
<feature type="compositionally biased region" description="Polar residues" evidence="4">
    <location>
        <begin position="84"/>
        <end position="103"/>
    </location>
</feature>
<organism evidence="5 6">
    <name type="scientific">Toxoplasma gondii (strain ATCC 50853 / GT1)</name>
    <dbReference type="NCBI Taxonomy" id="507601"/>
    <lineage>
        <taxon>Eukaryota</taxon>
        <taxon>Sar</taxon>
        <taxon>Alveolata</taxon>
        <taxon>Apicomplexa</taxon>
        <taxon>Conoidasida</taxon>
        <taxon>Coccidia</taxon>
        <taxon>Eucoccidiorida</taxon>
        <taxon>Eimeriorina</taxon>
        <taxon>Sarcocystidae</taxon>
        <taxon>Toxoplasma</taxon>
    </lineage>
</organism>
<evidence type="ECO:0000256" key="1">
    <source>
        <dbReference type="ARBA" id="ARBA00022737"/>
    </source>
</evidence>
<feature type="region of interest" description="Disordered" evidence="4">
    <location>
        <begin position="594"/>
        <end position="682"/>
    </location>
</feature>
<protein>
    <submittedName>
        <fullName evidence="5">Protamine protein P1</fullName>
    </submittedName>
</protein>
<dbReference type="Proteomes" id="UP000005641">
    <property type="component" value="Unassembled WGS sequence"/>
</dbReference>
<feature type="region of interest" description="Disordered" evidence="4">
    <location>
        <begin position="301"/>
        <end position="322"/>
    </location>
</feature>
<keyword evidence="3" id="KW-0234">DNA repair</keyword>